<dbReference type="OrthoDB" id="2731896at2"/>
<keyword evidence="2" id="KW-1185">Reference proteome</keyword>
<name>A0A0N0CW67_9BACI</name>
<proteinExistence type="predicted"/>
<dbReference type="PATRIC" id="fig|33935.3.peg.69"/>
<dbReference type="InterPro" id="IPR010461">
    <property type="entry name" value="ComK"/>
</dbReference>
<dbReference type="Pfam" id="PF06338">
    <property type="entry name" value="ComK"/>
    <property type="match status" value="1"/>
</dbReference>
<reference evidence="1 2" key="1">
    <citation type="submission" date="2015-07" db="EMBL/GenBank/DDBJ databases">
        <title>Genome sequencing project for genomic taxonomy and phylogenomics of Bacillus-like bacteria.</title>
        <authorList>
            <person name="Liu B."/>
            <person name="Wang J."/>
            <person name="Zhu Y."/>
            <person name="Liu G."/>
            <person name="Chen Q."/>
            <person name="Chen Z."/>
            <person name="Che J."/>
            <person name="Ge C."/>
            <person name="Shi H."/>
            <person name="Pan Z."/>
            <person name="Liu X."/>
        </authorList>
    </citation>
    <scope>NUCLEOTIDE SEQUENCE [LARGE SCALE GENOMIC DNA]</scope>
    <source>
        <strain evidence="1 2">DSM 54</strain>
    </source>
</reference>
<organism evidence="1 2">
    <name type="scientific">Lysinibacillus macroides</name>
    <dbReference type="NCBI Taxonomy" id="33935"/>
    <lineage>
        <taxon>Bacteria</taxon>
        <taxon>Bacillati</taxon>
        <taxon>Bacillota</taxon>
        <taxon>Bacilli</taxon>
        <taxon>Bacillales</taxon>
        <taxon>Bacillaceae</taxon>
        <taxon>Lysinibacillus</taxon>
    </lineage>
</organism>
<dbReference type="AlphaFoldDB" id="A0A0N0CW67"/>
<evidence type="ECO:0000313" key="2">
    <source>
        <dbReference type="Proteomes" id="UP000037977"/>
    </source>
</evidence>
<accession>A0A0N0CW67</accession>
<dbReference type="GO" id="GO:0030420">
    <property type="term" value="P:establishment of competence for transformation"/>
    <property type="evidence" value="ECO:0007669"/>
    <property type="project" value="InterPro"/>
</dbReference>
<comment type="caution">
    <text evidence="1">The sequence shown here is derived from an EMBL/GenBank/DDBJ whole genome shotgun (WGS) entry which is preliminary data.</text>
</comment>
<dbReference type="Proteomes" id="UP000037977">
    <property type="component" value="Unassembled WGS sequence"/>
</dbReference>
<dbReference type="STRING" id="33935.ADM90_03310"/>
<dbReference type="RefSeq" id="WP_053993641.1">
    <property type="nucleotide sequence ID" value="NZ_CP065643.1"/>
</dbReference>
<evidence type="ECO:0000313" key="1">
    <source>
        <dbReference type="EMBL" id="KOY82387.1"/>
    </source>
</evidence>
<dbReference type="EMBL" id="LGCI01000005">
    <property type="protein sequence ID" value="KOY82387.1"/>
    <property type="molecule type" value="Genomic_DNA"/>
</dbReference>
<protein>
    <submittedName>
        <fullName evidence="1">Competence protein</fullName>
    </submittedName>
</protein>
<gene>
    <name evidence="1" type="ORF">ADM90_03310</name>
</gene>
<sequence length="177" mass="20859">MHKKDIMTSETMLYMPEYDAFGNLCTRVIEKDNEYVSKLAPTKLIDFNLRYFGSSLRGAFDGSKMVLGKLNKNPIVIHERCNILWIPSKSPLQPQCIWFAVHHIDDYVAVDKKRTKIIFMNGMDITVEISVKALEYRIQRAFLLKYKLEKRTKHLLVQYDRAKVFQRLAFNMFEDEV</sequence>